<dbReference type="Proteomes" id="UP000579812">
    <property type="component" value="Unassembled WGS sequence"/>
</dbReference>
<keyword evidence="3" id="KW-1185">Reference proteome</keyword>
<name>A0A7J6DFX1_9TELE</name>
<accession>A0A7J6DFX1</accession>
<dbReference type="AlphaFoldDB" id="A0A7J6DFX1"/>
<feature type="region of interest" description="Disordered" evidence="1">
    <location>
        <begin position="1"/>
        <end position="53"/>
    </location>
</feature>
<sequence length="80" mass="8622">MENRESRERSSSPDPSCVSLKSDGSMRDPPKLSDDPVTSDPSRADRERSISGGAASVFCLNIPSVTAALNKHDQPLHSQL</sequence>
<feature type="compositionally biased region" description="Basic and acidic residues" evidence="1">
    <location>
        <begin position="1"/>
        <end position="11"/>
    </location>
</feature>
<comment type="caution">
    <text evidence="2">The sequence shown here is derived from an EMBL/GenBank/DDBJ whole genome shotgun (WGS) entry which is preliminary data.</text>
</comment>
<dbReference type="EMBL" id="JAAMOB010000001">
    <property type="protein sequence ID" value="KAF4117991.1"/>
    <property type="molecule type" value="Genomic_DNA"/>
</dbReference>
<organism evidence="2 3">
    <name type="scientific">Onychostoma macrolepis</name>
    <dbReference type="NCBI Taxonomy" id="369639"/>
    <lineage>
        <taxon>Eukaryota</taxon>
        <taxon>Metazoa</taxon>
        <taxon>Chordata</taxon>
        <taxon>Craniata</taxon>
        <taxon>Vertebrata</taxon>
        <taxon>Euteleostomi</taxon>
        <taxon>Actinopterygii</taxon>
        <taxon>Neopterygii</taxon>
        <taxon>Teleostei</taxon>
        <taxon>Ostariophysi</taxon>
        <taxon>Cypriniformes</taxon>
        <taxon>Cyprinidae</taxon>
        <taxon>Acrossocheilinae</taxon>
        <taxon>Onychostoma</taxon>
    </lineage>
</organism>
<feature type="compositionally biased region" description="Basic and acidic residues" evidence="1">
    <location>
        <begin position="24"/>
        <end position="34"/>
    </location>
</feature>
<protein>
    <submittedName>
        <fullName evidence="2">Uncharacterized protein</fullName>
    </submittedName>
</protein>
<evidence type="ECO:0000313" key="3">
    <source>
        <dbReference type="Proteomes" id="UP000579812"/>
    </source>
</evidence>
<proteinExistence type="predicted"/>
<evidence type="ECO:0000256" key="1">
    <source>
        <dbReference type="SAM" id="MobiDB-lite"/>
    </source>
</evidence>
<reference evidence="2 3" key="1">
    <citation type="submission" date="2020-04" db="EMBL/GenBank/DDBJ databases">
        <title>Chromosome-level genome assembly of a cyprinid fish Onychostoma macrolepis by integration of Nanopore Sequencing, Bionano and Hi-C technology.</title>
        <authorList>
            <person name="Wang D."/>
        </authorList>
    </citation>
    <scope>NUCLEOTIDE SEQUENCE [LARGE SCALE GENOMIC DNA]</scope>
    <source>
        <strain evidence="2">SWU-2019</strain>
        <tissue evidence="2">Muscle</tissue>
    </source>
</reference>
<gene>
    <name evidence="2" type="ORF">G5714_000042</name>
</gene>
<evidence type="ECO:0000313" key="2">
    <source>
        <dbReference type="EMBL" id="KAF4117991.1"/>
    </source>
</evidence>